<gene>
    <name evidence="4" type="ORF">M8523_29200</name>
</gene>
<evidence type="ECO:0000256" key="1">
    <source>
        <dbReference type="ARBA" id="ARBA00022553"/>
    </source>
</evidence>
<dbReference type="AlphaFoldDB" id="A0AA41Z2Y6"/>
<feature type="domain" description="Response regulatory" evidence="3">
    <location>
        <begin position="14"/>
        <end position="129"/>
    </location>
</feature>
<name>A0AA41Z2Y6_9HYPH</name>
<comment type="caution">
    <text evidence="4">The sequence shown here is derived from an EMBL/GenBank/DDBJ whole genome shotgun (WGS) entry which is preliminary data.</text>
</comment>
<proteinExistence type="predicted"/>
<dbReference type="GO" id="GO:0000160">
    <property type="term" value="P:phosphorelay signal transduction system"/>
    <property type="evidence" value="ECO:0007669"/>
    <property type="project" value="InterPro"/>
</dbReference>
<dbReference type="InterPro" id="IPR001789">
    <property type="entry name" value="Sig_transdc_resp-reg_receiver"/>
</dbReference>
<dbReference type="InterPro" id="IPR050595">
    <property type="entry name" value="Bact_response_regulator"/>
</dbReference>
<keyword evidence="5" id="KW-1185">Reference proteome</keyword>
<dbReference type="PROSITE" id="PS50110">
    <property type="entry name" value="RESPONSE_REGULATORY"/>
    <property type="match status" value="1"/>
</dbReference>
<dbReference type="PANTHER" id="PTHR44591:SF21">
    <property type="entry name" value="TWO-COMPONENT RESPONSE REGULATOR"/>
    <property type="match status" value="1"/>
</dbReference>
<feature type="modified residue" description="4-aspartylphosphate" evidence="2">
    <location>
        <position position="65"/>
    </location>
</feature>
<evidence type="ECO:0000256" key="2">
    <source>
        <dbReference type="PROSITE-ProRule" id="PRU00169"/>
    </source>
</evidence>
<dbReference type="PANTHER" id="PTHR44591">
    <property type="entry name" value="STRESS RESPONSE REGULATOR PROTEIN 1"/>
    <property type="match status" value="1"/>
</dbReference>
<dbReference type="Proteomes" id="UP001165667">
    <property type="component" value="Unassembled WGS sequence"/>
</dbReference>
<evidence type="ECO:0000259" key="3">
    <source>
        <dbReference type="PROSITE" id="PS50110"/>
    </source>
</evidence>
<dbReference type="Gene3D" id="3.40.50.2300">
    <property type="match status" value="1"/>
</dbReference>
<evidence type="ECO:0000313" key="5">
    <source>
        <dbReference type="Proteomes" id="UP001165667"/>
    </source>
</evidence>
<organism evidence="4 5">
    <name type="scientific">Lichenifustis flavocetrariae</name>
    <dbReference type="NCBI Taxonomy" id="2949735"/>
    <lineage>
        <taxon>Bacteria</taxon>
        <taxon>Pseudomonadati</taxon>
        <taxon>Pseudomonadota</taxon>
        <taxon>Alphaproteobacteria</taxon>
        <taxon>Hyphomicrobiales</taxon>
        <taxon>Lichenihabitantaceae</taxon>
        <taxon>Lichenifustis</taxon>
    </lineage>
</organism>
<dbReference type="SMART" id="SM00448">
    <property type="entry name" value="REC"/>
    <property type="match status" value="1"/>
</dbReference>
<dbReference type="EMBL" id="JAMOIM010000038">
    <property type="protein sequence ID" value="MCW6512022.1"/>
    <property type="molecule type" value="Genomic_DNA"/>
</dbReference>
<dbReference type="CDD" id="cd00156">
    <property type="entry name" value="REC"/>
    <property type="match status" value="1"/>
</dbReference>
<accession>A0AA41Z2Y6</accession>
<protein>
    <submittedName>
        <fullName evidence="4">Response regulator</fullName>
    </submittedName>
</protein>
<dbReference type="RefSeq" id="WP_282588400.1">
    <property type="nucleotide sequence ID" value="NZ_JAMOIM010000038.1"/>
</dbReference>
<dbReference type="InterPro" id="IPR011006">
    <property type="entry name" value="CheY-like_superfamily"/>
</dbReference>
<sequence length="132" mass="13977">MSVPTAIVLTVSILVFVVEDQEHIQHLLQEGLTDGGFSVSMASTGEEAIAMLDAEGASFSALITDINLPGQLTGWDVAKHARELSETLPVIYMTGASAHEWASKGVPNSQLMPKPFAVAPAFHSNTRSISVS</sequence>
<evidence type="ECO:0000313" key="4">
    <source>
        <dbReference type="EMBL" id="MCW6512022.1"/>
    </source>
</evidence>
<dbReference type="Pfam" id="PF00072">
    <property type="entry name" value="Response_reg"/>
    <property type="match status" value="1"/>
</dbReference>
<dbReference type="SUPFAM" id="SSF52172">
    <property type="entry name" value="CheY-like"/>
    <property type="match status" value="1"/>
</dbReference>
<keyword evidence="1 2" id="KW-0597">Phosphoprotein</keyword>
<reference evidence="4" key="1">
    <citation type="submission" date="2022-05" db="EMBL/GenBank/DDBJ databases">
        <authorList>
            <person name="Pankratov T."/>
        </authorList>
    </citation>
    <scope>NUCLEOTIDE SEQUENCE</scope>
    <source>
        <strain evidence="4">BP6-180914</strain>
    </source>
</reference>